<dbReference type="InParanoid" id="A0A140L3W1"/>
<dbReference type="AlphaFoldDB" id="A0A140L3W1"/>
<evidence type="ECO:0000313" key="2">
    <source>
        <dbReference type="EMBL" id="KXG75236.1"/>
    </source>
</evidence>
<gene>
    <name evidence="2" type="ORF">AN618_19590</name>
</gene>
<name>A0A140L3W1_9FIRM</name>
<keyword evidence="3" id="KW-1185">Reference proteome</keyword>
<comment type="caution">
    <text evidence="2">The sequence shown here is derived from an EMBL/GenBank/DDBJ whole genome shotgun (WGS) entry which is preliminary data.</text>
</comment>
<protein>
    <submittedName>
        <fullName evidence="2">Uncharacterized protein</fullName>
    </submittedName>
</protein>
<accession>A0A140L3W1</accession>
<keyword evidence="1" id="KW-1133">Transmembrane helix</keyword>
<proteinExistence type="predicted"/>
<evidence type="ECO:0000313" key="3">
    <source>
        <dbReference type="Proteomes" id="UP000070427"/>
    </source>
</evidence>
<evidence type="ECO:0000256" key="1">
    <source>
        <dbReference type="SAM" id="Phobius"/>
    </source>
</evidence>
<feature type="transmembrane region" description="Helical" evidence="1">
    <location>
        <begin position="83"/>
        <end position="104"/>
    </location>
</feature>
<dbReference type="OrthoDB" id="1683367at2"/>
<sequence length="134" mass="14160">MIKEAAAGILAGISSAFFAMAINTKFAKYSKRSAVTFGAPVVEEILKTSAAVVLGGSIFLSHLIFGTVEAIYDVAKKSDKKAVVAGISAVLSHTILGLVTAFASEVLKNLFAGIFVACILHIGWNSWVMKILKR</sequence>
<keyword evidence="1" id="KW-0472">Membrane</keyword>
<dbReference type="RefSeq" id="WP_066354448.1">
    <property type="nucleotide sequence ID" value="NZ_LOED01000029.1"/>
</dbReference>
<dbReference type="STRING" id="520764.AN618_19590"/>
<dbReference type="EMBL" id="LOED01000029">
    <property type="protein sequence ID" value="KXG75236.1"/>
    <property type="molecule type" value="Genomic_DNA"/>
</dbReference>
<organism evidence="2 3">
    <name type="scientific">Fervidicola ferrireducens</name>
    <dbReference type="NCBI Taxonomy" id="520764"/>
    <lineage>
        <taxon>Bacteria</taxon>
        <taxon>Bacillati</taxon>
        <taxon>Bacillota</taxon>
        <taxon>Clostridia</taxon>
        <taxon>Thermosediminibacterales</taxon>
        <taxon>Thermosediminibacteraceae</taxon>
        <taxon>Fervidicola</taxon>
    </lineage>
</organism>
<feature type="transmembrane region" description="Helical" evidence="1">
    <location>
        <begin position="110"/>
        <end position="128"/>
    </location>
</feature>
<keyword evidence="1" id="KW-0812">Transmembrane</keyword>
<reference evidence="2 3" key="1">
    <citation type="submission" date="2015-12" db="EMBL/GenBank/DDBJ databases">
        <title>Draft genome sequnece of Fervidicola ferrireducens strain Y170.</title>
        <authorList>
            <person name="Patel B.K."/>
        </authorList>
    </citation>
    <scope>NUCLEOTIDE SEQUENCE [LARGE SCALE GENOMIC DNA]</scope>
    <source>
        <strain evidence="2 3">Y170</strain>
    </source>
</reference>
<dbReference type="Proteomes" id="UP000070427">
    <property type="component" value="Unassembled WGS sequence"/>
</dbReference>